<evidence type="ECO:0000313" key="6">
    <source>
        <dbReference type="EMBL" id="KAH3662567.1"/>
    </source>
</evidence>
<sequence length="365" mass="39979">MSTVVIVGGGLYGVVAAMEFEKKSNIKVVLISNKDYVYFVPSLPRMFIEKATKGWSAQITKLLKDPSVFVQDEVIGFDENRVITASSGEFKYDALVLASGSKLEEIWDLPASTKLAVEHFKVGYEKIAKAKNITVVGGGLSGVELVGEIAAKFKSEIKSGEKTLNLIHSQKLPLTDSELTAVRNSTKAQLEELNVNLYLGRPATVNGDAVMFGEKEVPTDHLIWCTGGKPNVPKNSIEGLQNEKNEVKVHDTLQSVAVPQIFATGDCCDTFHKSLLPLKERTKALLANVDSYLNGKPLTVKVNMYRKETDRISRGVSLGPDHGAGQAVTFFGVFSAPKWLVVRLKSRNMFRGELHKHLGSKDDAE</sequence>
<dbReference type="GO" id="GO:0004174">
    <property type="term" value="F:electron-transferring-flavoprotein dehydrogenase activity"/>
    <property type="evidence" value="ECO:0007669"/>
    <property type="project" value="TreeGrafter"/>
</dbReference>
<evidence type="ECO:0000256" key="4">
    <source>
        <dbReference type="ARBA" id="ARBA00023002"/>
    </source>
</evidence>
<dbReference type="PRINTS" id="PR00469">
    <property type="entry name" value="PNDRDTASEII"/>
</dbReference>
<dbReference type="OrthoDB" id="202203at2759"/>
<dbReference type="AlphaFoldDB" id="A0A9P8NZR5"/>
<protein>
    <recommendedName>
        <fullName evidence="5">FAD/NAD(P)-binding domain-containing protein</fullName>
    </recommendedName>
</protein>
<keyword evidence="2" id="KW-0285">Flavoprotein</keyword>
<dbReference type="PRINTS" id="PR00368">
    <property type="entry name" value="FADPNR"/>
</dbReference>
<dbReference type="GeneID" id="70237783"/>
<evidence type="ECO:0000256" key="2">
    <source>
        <dbReference type="ARBA" id="ARBA00022630"/>
    </source>
</evidence>
<evidence type="ECO:0000256" key="3">
    <source>
        <dbReference type="ARBA" id="ARBA00022827"/>
    </source>
</evidence>
<keyword evidence="4" id="KW-0560">Oxidoreductase</keyword>
<accession>A0A9P8NZR5</accession>
<gene>
    <name evidence="6" type="ORF">OGAPHI_005819</name>
</gene>
<dbReference type="GO" id="GO:0050660">
    <property type="term" value="F:flavin adenine dinucleotide binding"/>
    <property type="evidence" value="ECO:0007669"/>
    <property type="project" value="TreeGrafter"/>
</dbReference>
<evidence type="ECO:0000313" key="7">
    <source>
        <dbReference type="Proteomes" id="UP000769157"/>
    </source>
</evidence>
<feature type="domain" description="FAD/NAD(P)-binding" evidence="5">
    <location>
        <begin position="3"/>
        <end position="268"/>
    </location>
</feature>
<organism evidence="6 7">
    <name type="scientific">Ogataea philodendri</name>
    <dbReference type="NCBI Taxonomy" id="1378263"/>
    <lineage>
        <taxon>Eukaryota</taxon>
        <taxon>Fungi</taxon>
        <taxon>Dikarya</taxon>
        <taxon>Ascomycota</taxon>
        <taxon>Saccharomycotina</taxon>
        <taxon>Pichiomycetes</taxon>
        <taxon>Pichiales</taxon>
        <taxon>Pichiaceae</taxon>
        <taxon>Ogataea</taxon>
    </lineage>
</organism>
<proteinExistence type="inferred from homology"/>
<dbReference type="GO" id="GO:0005737">
    <property type="term" value="C:cytoplasm"/>
    <property type="evidence" value="ECO:0007669"/>
    <property type="project" value="TreeGrafter"/>
</dbReference>
<reference evidence="6" key="1">
    <citation type="journal article" date="2021" name="Open Biol.">
        <title>Shared evolutionary footprints suggest mitochondrial oxidative damage underlies multiple complex I losses in fungi.</title>
        <authorList>
            <person name="Schikora-Tamarit M.A."/>
            <person name="Marcet-Houben M."/>
            <person name="Nosek J."/>
            <person name="Gabaldon T."/>
        </authorList>
    </citation>
    <scope>NUCLEOTIDE SEQUENCE</scope>
    <source>
        <strain evidence="6">CBS6075</strain>
    </source>
</reference>
<keyword evidence="3" id="KW-0274">FAD</keyword>
<name>A0A9P8NZR5_9ASCO</name>
<comment type="caution">
    <text evidence="6">The sequence shown here is derived from an EMBL/GenBank/DDBJ whole genome shotgun (WGS) entry which is preliminary data.</text>
</comment>
<dbReference type="InterPro" id="IPR023753">
    <property type="entry name" value="FAD/NAD-binding_dom"/>
</dbReference>
<keyword evidence="7" id="KW-1185">Reference proteome</keyword>
<reference evidence="6" key="2">
    <citation type="submission" date="2021-01" db="EMBL/GenBank/DDBJ databases">
        <authorList>
            <person name="Schikora-Tamarit M.A."/>
        </authorList>
    </citation>
    <scope>NUCLEOTIDE SEQUENCE</scope>
    <source>
        <strain evidence="6">CBS6075</strain>
    </source>
</reference>
<dbReference type="RefSeq" id="XP_046059656.1">
    <property type="nucleotide sequence ID" value="XM_046207042.1"/>
</dbReference>
<dbReference type="Gene3D" id="3.50.50.100">
    <property type="match status" value="1"/>
</dbReference>
<dbReference type="Proteomes" id="UP000769157">
    <property type="component" value="Unassembled WGS sequence"/>
</dbReference>
<dbReference type="PANTHER" id="PTHR43735">
    <property type="entry name" value="APOPTOSIS-INDUCING FACTOR 1"/>
    <property type="match status" value="1"/>
</dbReference>
<evidence type="ECO:0000259" key="5">
    <source>
        <dbReference type="Pfam" id="PF07992"/>
    </source>
</evidence>
<evidence type="ECO:0000256" key="1">
    <source>
        <dbReference type="ARBA" id="ARBA00006442"/>
    </source>
</evidence>
<dbReference type="PANTHER" id="PTHR43735:SF3">
    <property type="entry name" value="FERROPTOSIS SUPPRESSOR PROTEIN 1"/>
    <property type="match status" value="1"/>
</dbReference>
<dbReference type="InterPro" id="IPR036188">
    <property type="entry name" value="FAD/NAD-bd_sf"/>
</dbReference>
<dbReference type="SUPFAM" id="SSF51905">
    <property type="entry name" value="FAD/NAD(P)-binding domain"/>
    <property type="match status" value="1"/>
</dbReference>
<comment type="similarity">
    <text evidence="1">Belongs to the FAD-dependent oxidoreductase family.</text>
</comment>
<dbReference type="EMBL" id="JAEUBE010000378">
    <property type="protein sequence ID" value="KAH3662567.1"/>
    <property type="molecule type" value="Genomic_DNA"/>
</dbReference>
<dbReference type="Pfam" id="PF07992">
    <property type="entry name" value="Pyr_redox_2"/>
    <property type="match status" value="1"/>
</dbReference>